<reference evidence="2" key="1">
    <citation type="submission" date="2018-06" db="EMBL/GenBank/DDBJ databases">
        <authorList>
            <person name="Zhirakovskaya E."/>
        </authorList>
    </citation>
    <scope>NUCLEOTIDE SEQUENCE</scope>
</reference>
<proteinExistence type="predicted"/>
<protein>
    <recommendedName>
        <fullName evidence="1">Transposase IS801/IS1294 domain-containing protein</fullName>
    </recommendedName>
</protein>
<dbReference type="GO" id="GO:0004803">
    <property type="term" value="F:transposase activity"/>
    <property type="evidence" value="ECO:0007669"/>
    <property type="project" value="InterPro"/>
</dbReference>
<accession>A0A3B0Y0Y7</accession>
<dbReference type="EMBL" id="UOFJ01000710">
    <property type="protein sequence ID" value="VAW73401.1"/>
    <property type="molecule type" value="Genomic_DNA"/>
</dbReference>
<sequence length="73" mass="8732">MHLPGEKFLRRFLLHVLPKSFMRIHHYRYLSNRVCVKQHEKISKYLKVAKAIAIQPAKSRSTDLLRDLLRHPT</sequence>
<dbReference type="GO" id="GO:0006313">
    <property type="term" value="P:DNA transposition"/>
    <property type="evidence" value="ECO:0007669"/>
    <property type="project" value="InterPro"/>
</dbReference>
<dbReference type="Pfam" id="PF04986">
    <property type="entry name" value="Y2_Tnp"/>
    <property type="match status" value="1"/>
</dbReference>
<evidence type="ECO:0000259" key="1">
    <source>
        <dbReference type="Pfam" id="PF04986"/>
    </source>
</evidence>
<dbReference type="InterPro" id="IPR007069">
    <property type="entry name" value="Transposase_32"/>
</dbReference>
<name>A0A3B0Y0Y7_9ZZZZ</name>
<gene>
    <name evidence="2" type="ORF">MNBD_GAMMA10-2719</name>
</gene>
<dbReference type="AlphaFoldDB" id="A0A3B0Y0Y7"/>
<dbReference type="GO" id="GO:0003677">
    <property type="term" value="F:DNA binding"/>
    <property type="evidence" value="ECO:0007669"/>
    <property type="project" value="InterPro"/>
</dbReference>
<feature type="domain" description="Transposase IS801/IS1294" evidence="1">
    <location>
        <begin position="1"/>
        <end position="33"/>
    </location>
</feature>
<organism evidence="2">
    <name type="scientific">hydrothermal vent metagenome</name>
    <dbReference type="NCBI Taxonomy" id="652676"/>
    <lineage>
        <taxon>unclassified sequences</taxon>
        <taxon>metagenomes</taxon>
        <taxon>ecological metagenomes</taxon>
    </lineage>
</organism>
<evidence type="ECO:0000313" key="2">
    <source>
        <dbReference type="EMBL" id="VAW73401.1"/>
    </source>
</evidence>